<protein>
    <recommendedName>
        <fullName evidence="4 7">dTDP-glucose 4,6-dehydratase</fullName>
        <ecNumber evidence="4 7">4.2.1.46</ecNumber>
    </recommendedName>
</protein>
<name>A0AB35L133_ECTOL</name>
<evidence type="ECO:0000256" key="6">
    <source>
        <dbReference type="ARBA" id="ARBA00023239"/>
    </source>
</evidence>
<dbReference type="PROSITE" id="PS00061">
    <property type="entry name" value="ADH_SHORT"/>
    <property type="match status" value="1"/>
</dbReference>
<dbReference type="EMBL" id="JAOEET010000037">
    <property type="protein sequence ID" value="MDH0568372.1"/>
    <property type="molecule type" value="Genomic_DNA"/>
</dbReference>
<dbReference type="AlphaFoldDB" id="A0AB35L133"/>
<comment type="catalytic activity">
    <reaction evidence="1 7">
        <text>dTDP-alpha-D-glucose = dTDP-4-dehydro-6-deoxy-alpha-D-glucose + H2O</text>
        <dbReference type="Rhea" id="RHEA:17221"/>
        <dbReference type="ChEBI" id="CHEBI:15377"/>
        <dbReference type="ChEBI" id="CHEBI:57477"/>
        <dbReference type="ChEBI" id="CHEBI:57649"/>
        <dbReference type="EC" id="4.2.1.46"/>
    </reaction>
</comment>
<gene>
    <name evidence="9" type="primary">rfbB</name>
    <name evidence="9" type="ORF">N7671_14270</name>
</gene>
<dbReference type="InterPro" id="IPR005888">
    <property type="entry name" value="dTDP_Gluc_deHydtase"/>
</dbReference>
<dbReference type="InterPro" id="IPR016040">
    <property type="entry name" value="NAD(P)-bd_dom"/>
</dbReference>
<proteinExistence type="inferred from homology"/>
<dbReference type="NCBIfam" id="TIGR01181">
    <property type="entry name" value="dTDP_gluc_dehyt"/>
    <property type="match status" value="1"/>
</dbReference>
<dbReference type="CDD" id="cd05246">
    <property type="entry name" value="dTDP_GD_SDR_e"/>
    <property type="match status" value="1"/>
</dbReference>
<dbReference type="GO" id="GO:0009225">
    <property type="term" value="P:nucleotide-sugar metabolic process"/>
    <property type="evidence" value="ECO:0007669"/>
    <property type="project" value="InterPro"/>
</dbReference>
<comment type="caution">
    <text evidence="9">The sequence shown here is derived from an EMBL/GenBank/DDBJ whole genome shotgun (WGS) entry which is preliminary data.</text>
</comment>
<dbReference type="GO" id="GO:0008460">
    <property type="term" value="F:dTDP-glucose 4,6-dehydratase activity"/>
    <property type="evidence" value="ECO:0007669"/>
    <property type="project" value="UniProtKB-EC"/>
</dbReference>
<evidence type="ECO:0000256" key="5">
    <source>
        <dbReference type="ARBA" id="ARBA00023027"/>
    </source>
</evidence>
<dbReference type="Gene3D" id="3.90.25.10">
    <property type="entry name" value="UDP-galactose 4-epimerase, domain 1"/>
    <property type="match status" value="1"/>
</dbReference>
<keyword evidence="6 7" id="KW-0456">Lyase</keyword>
<dbReference type="InterPro" id="IPR020904">
    <property type="entry name" value="Sc_DH/Rdtase_CS"/>
</dbReference>
<dbReference type="PANTHER" id="PTHR43000">
    <property type="entry name" value="DTDP-D-GLUCOSE 4,6-DEHYDRATASE-RELATED"/>
    <property type="match status" value="1"/>
</dbReference>
<dbReference type="Proteomes" id="UP001159292">
    <property type="component" value="Unassembled WGS sequence"/>
</dbReference>
<evidence type="ECO:0000256" key="4">
    <source>
        <dbReference type="ARBA" id="ARBA00011990"/>
    </source>
</evidence>
<evidence type="ECO:0000313" key="9">
    <source>
        <dbReference type="EMBL" id="MDH0568372.1"/>
    </source>
</evidence>
<evidence type="ECO:0000259" key="8">
    <source>
        <dbReference type="Pfam" id="PF16363"/>
    </source>
</evidence>
<evidence type="ECO:0000256" key="2">
    <source>
        <dbReference type="ARBA" id="ARBA00001911"/>
    </source>
</evidence>
<accession>A0AB35L133</accession>
<sequence length="353" mass="39391">MRILVTGGAGFIGSALIRHLIQNTGHQVLNLDKLTYAGNLESLAPVDDNPRYRFVQADIADSPVVAQTLAEFQPDAIMHLAAESHVDRSIDGPAAFIQTNIVGTYSLLESTRTYWLGLSAERKAAFRFHHISTDEVYGDLHGVDDLFTETTPYAPSSPYSASKAASDHLVRAWQRTYGLPVLLTNCSNNYGPYHFPEKLIPLMILNALAGKPLPVYGNGQQVRDWLYVEDHARALLKVVSEGKVGETYNIGGHNEQKNLDVVRAICALLEELAPQKPAGIARYEDLITYVQDRPGHDQRYAIDASKIERELGWVPQETFETGLRKTVQWYLDNLDWCRRVQDGSYQGQRLGAL</sequence>
<evidence type="ECO:0000256" key="3">
    <source>
        <dbReference type="ARBA" id="ARBA00008178"/>
    </source>
</evidence>
<evidence type="ECO:0000256" key="7">
    <source>
        <dbReference type="RuleBase" id="RU004473"/>
    </source>
</evidence>
<dbReference type="RefSeq" id="WP_280087332.1">
    <property type="nucleotide sequence ID" value="NZ_JAOEET010000037.1"/>
</dbReference>
<feature type="domain" description="NAD(P)-binding" evidence="8">
    <location>
        <begin position="4"/>
        <end position="326"/>
    </location>
</feature>
<evidence type="ECO:0000313" key="10">
    <source>
        <dbReference type="Proteomes" id="UP001159292"/>
    </source>
</evidence>
<dbReference type="Gene3D" id="3.40.50.720">
    <property type="entry name" value="NAD(P)-binding Rossmann-like Domain"/>
    <property type="match status" value="1"/>
</dbReference>
<dbReference type="EC" id="4.2.1.46" evidence="4 7"/>
<dbReference type="Pfam" id="PF16363">
    <property type="entry name" value="GDP_Man_Dehyd"/>
    <property type="match status" value="1"/>
</dbReference>
<dbReference type="SUPFAM" id="SSF51735">
    <property type="entry name" value="NAD(P)-binding Rossmann-fold domains"/>
    <property type="match status" value="1"/>
</dbReference>
<comment type="similarity">
    <text evidence="3 7">Belongs to the NAD(P)-dependent epimerase/dehydratase family. dTDP-glucose dehydratase subfamily.</text>
</comment>
<comment type="cofactor">
    <cofactor evidence="2 7">
        <name>NAD(+)</name>
        <dbReference type="ChEBI" id="CHEBI:57540"/>
    </cofactor>
</comment>
<reference evidence="9" key="1">
    <citation type="submission" date="2022-09" db="EMBL/GenBank/DDBJ databases">
        <title>Intensive care unit water sources are persistently colonized with multi-drug resistant bacteria and are the site of extensive horizontal gene transfer of antibiotic resistance genes.</title>
        <authorList>
            <person name="Diorio-Toth L."/>
        </authorList>
    </citation>
    <scope>NUCLEOTIDE SEQUENCE</scope>
    <source>
        <strain evidence="9">GD04000</strain>
    </source>
</reference>
<keyword evidence="5" id="KW-0520">NAD</keyword>
<dbReference type="InterPro" id="IPR036291">
    <property type="entry name" value="NAD(P)-bd_dom_sf"/>
</dbReference>
<evidence type="ECO:0000256" key="1">
    <source>
        <dbReference type="ARBA" id="ARBA00001539"/>
    </source>
</evidence>
<organism evidence="9 10">
    <name type="scientific">Ectopseudomonas oleovorans</name>
    <name type="common">Pseudomonas oleovorans</name>
    <dbReference type="NCBI Taxonomy" id="301"/>
    <lineage>
        <taxon>Bacteria</taxon>
        <taxon>Pseudomonadati</taxon>
        <taxon>Pseudomonadota</taxon>
        <taxon>Gammaproteobacteria</taxon>
        <taxon>Pseudomonadales</taxon>
        <taxon>Pseudomonadaceae</taxon>
        <taxon>Ectopseudomonas</taxon>
    </lineage>
</organism>